<feature type="region of interest" description="Disordered" evidence="1">
    <location>
        <begin position="48"/>
        <end position="104"/>
    </location>
</feature>
<dbReference type="EMBL" id="KL197759">
    <property type="protein sequence ID" value="KDQ50508.1"/>
    <property type="molecule type" value="Genomic_DNA"/>
</dbReference>
<protein>
    <submittedName>
        <fullName evidence="2">Uncharacterized protein</fullName>
    </submittedName>
</protein>
<accession>A0A067P6J6</accession>
<feature type="compositionally biased region" description="Polar residues" evidence="1">
    <location>
        <begin position="65"/>
        <end position="82"/>
    </location>
</feature>
<reference evidence="3" key="1">
    <citation type="journal article" date="2014" name="Proc. Natl. Acad. Sci. U.S.A.">
        <title>Extensive sampling of basidiomycete genomes demonstrates inadequacy of the white-rot/brown-rot paradigm for wood decay fungi.</title>
        <authorList>
            <person name="Riley R."/>
            <person name="Salamov A.A."/>
            <person name="Brown D.W."/>
            <person name="Nagy L.G."/>
            <person name="Floudas D."/>
            <person name="Held B.W."/>
            <person name="Levasseur A."/>
            <person name="Lombard V."/>
            <person name="Morin E."/>
            <person name="Otillar R."/>
            <person name="Lindquist E.A."/>
            <person name="Sun H."/>
            <person name="LaButti K.M."/>
            <person name="Schmutz J."/>
            <person name="Jabbour D."/>
            <person name="Luo H."/>
            <person name="Baker S.E."/>
            <person name="Pisabarro A.G."/>
            <person name="Walton J.D."/>
            <person name="Blanchette R.A."/>
            <person name="Henrissat B."/>
            <person name="Martin F."/>
            <person name="Cullen D."/>
            <person name="Hibbett D.S."/>
            <person name="Grigoriev I.V."/>
        </authorList>
    </citation>
    <scope>NUCLEOTIDE SEQUENCE [LARGE SCALE GENOMIC DNA]</scope>
    <source>
        <strain evidence="3">MUCL 33604</strain>
    </source>
</reference>
<name>A0A067P6J6_9AGAM</name>
<dbReference type="HOGENOM" id="CLU_2250549_0_0_1"/>
<dbReference type="InParanoid" id="A0A067P6J6"/>
<gene>
    <name evidence="2" type="ORF">JAAARDRAFT_582062</name>
</gene>
<dbReference type="AlphaFoldDB" id="A0A067P6J6"/>
<feature type="compositionally biased region" description="Polar residues" evidence="1">
    <location>
        <begin position="91"/>
        <end position="104"/>
    </location>
</feature>
<evidence type="ECO:0000256" key="1">
    <source>
        <dbReference type="SAM" id="MobiDB-lite"/>
    </source>
</evidence>
<evidence type="ECO:0000313" key="2">
    <source>
        <dbReference type="EMBL" id="KDQ50508.1"/>
    </source>
</evidence>
<evidence type="ECO:0000313" key="3">
    <source>
        <dbReference type="Proteomes" id="UP000027265"/>
    </source>
</evidence>
<organism evidence="2 3">
    <name type="scientific">Jaapia argillacea MUCL 33604</name>
    <dbReference type="NCBI Taxonomy" id="933084"/>
    <lineage>
        <taxon>Eukaryota</taxon>
        <taxon>Fungi</taxon>
        <taxon>Dikarya</taxon>
        <taxon>Basidiomycota</taxon>
        <taxon>Agaricomycotina</taxon>
        <taxon>Agaricomycetes</taxon>
        <taxon>Agaricomycetidae</taxon>
        <taxon>Jaapiales</taxon>
        <taxon>Jaapiaceae</taxon>
        <taxon>Jaapia</taxon>
    </lineage>
</organism>
<proteinExistence type="predicted"/>
<dbReference type="Proteomes" id="UP000027265">
    <property type="component" value="Unassembled WGS sequence"/>
</dbReference>
<keyword evidence="3" id="KW-1185">Reference proteome</keyword>
<sequence length="104" mass="11605">MRGGAKQLSYLTKTQAHLPDAKALDEPTFLFGHRFRSPHVLAWSPTPGHQCGFGNRAPTHPRDTLPSTFHTSSPSQVVASTHETNHRHQAPSLQKTIPFKWTTQ</sequence>